<dbReference type="OrthoDB" id="3674557at2"/>
<dbReference type="Proteomes" id="UP000001937">
    <property type="component" value="Chromosome"/>
</dbReference>
<reference evidence="1 2" key="1">
    <citation type="journal article" date="2007" name="Genome Res.">
        <title>Genome characteristics of facultatively symbiotic Frankia sp. strains reflect host range and host plant biogeography.</title>
        <authorList>
            <person name="Normand P."/>
            <person name="Lapierre P."/>
            <person name="Tisa L.S."/>
            <person name="Gogarten J.P."/>
            <person name="Alloisio N."/>
            <person name="Bagnarol E."/>
            <person name="Bassi C.A."/>
            <person name="Berry A.M."/>
            <person name="Bickhart D.M."/>
            <person name="Choisne N."/>
            <person name="Couloux A."/>
            <person name="Cournoyer B."/>
            <person name="Cruveiller S."/>
            <person name="Daubin V."/>
            <person name="Demange N."/>
            <person name="Francino M.P."/>
            <person name="Goltsman E."/>
            <person name="Huang Y."/>
            <person name="Kopp O.R."/>
            <person name="Labarre L."/>
            <person name="Lapidus A."/>
            <person name="Lavire C."/>
            <person name="Marechal J."/>
            <person name="Martinez M."/>
            <person name="Mastronunzio J.E."/>
            <person name="Mullin B.C."/>
            <person name="Niemann J."/>
            <person name="Pujic P."/>
            <person name="Rawnsley T."/>
            <person name="Rouy Z."/>
            <person name="Schenowitz C."/>
            <person name="Sellstedt A."/>
            <person name="Tavares F."/>
            <person name="Tomkins J.P."/>
            <person name="Vallenet D."/>
            <person name="Valverde C."/>
            <person name="Wall L.G."/>
            <person name="Wang Y."/>
            <person name="Medigue C."/>
            <person name="Benson D.R."/>
        </authorList>
    </citation>
    <scope>NUCLEOTIDE SEQUENCE [LARGE SCALE GENOMIC DNA]</scope>
    <source>
        <strain evidence="2">DSM 45818 / CECT 9043 / CcI3</strain>
    </source>
</reference>
<name>Q2J7M6_FRACC</name>
<proteinExistence type="predicted"/>
<dbReference type="STRING" id="106370.Francci3_3361"/>
<evidence type="ECO:0000313" key="1">
    <source>
        <dbReference type="EMBL" id="ABD12716.1"/>
    </source>
</evidence>
<protein>
    <submittedName>
        <fullName evidence="1">Uncharacterized protein</fullName>
    </submittedName>
</protein>
<keyword evidence="2" id="KW-1185">Reference proteome</keyword>
<dbReference type="HOGENOM" id="CLU_911397_0_0_11"/>
<evidence type="ECO:0000313" key="2">
    <source>
        <dbReference type="Proteomes" id="UP000001937"/>
    </source>
</evidence>
<dbReference type="RefSeq" id="WP_011437742.1">
    <property type="nucleotide sequence ID" value="NC_007777.1"/>
</dbReference>
<dbReference type="EMBL" id="CP000249">
    <property type="protein sequence ID" value="ABD12716.1"/>
    <property type="molecule type" value="Genomic_DNA"/>
</dbReference>
<sequence>MSAFIHPPDEDFLGRFVARNPWLGARQALLARWLDDPTDREEIAARLAVPLGRLLYSFNDTAPLQEPVRFGYRRTGYAVVGMAGVCDDIVGGRFPRFGSPVTLRCFLDPPGLLPRGMLEAADWNFMDAGRDGFLGYCYGVRHGDTLYLAGLQSDLAARYAYLFQAHGGRTHVRVGEEVVHGDTTVLAARWGSHVPLLRRTFQRYWIDVLLAGVLAWSVQDGGLDAVGVLRFPLTEAEGRSGHLVHRVYRDLPDRLGCSPRTVVVGARRHPYQVARLEQVADYLGDRFAAVTLGPTSSPIGTRPVA</sequence>
<accession>Q2J7M6</accession>
<organism evidence="1 2">
    <name type="scientific">Frankia casuarinae (strain DSM 45818 / CECT 9043 / HFP020203 / CcI3)</name>
    <dbReference type="NCBI Taxonomy" id="106370"/>
    <lineage>
        <taxon>Bacteria</taxon>
        <taxon>Bacillati</taxon>
        <taxon>Actinomycetota</taxon>
        <taxon>Actinomycetes</taxon>
        <taxon>Frankiales</taxon>
        <taxon>Frankiaceae</taxon>
        <taxon>Frankia</taxon>
    </lineage>
</organism>
<dbReference type="KEGG" id="fra:Francci3_3361"/>
<dbReference type="AlphaFoldDB" id="Q2J7M6"/>
<gene>
    <name evidence="1" type="ordered locus">Francci3_3361</name>
</gene>